<dbReference type="EMBL" id="CP037940">
    <property type="protein sequence ID" value="QBO36303.1"/>
    <property type="molecule type" value="Genomic_DNA"/>
</dbReference>
<dbReference type="AlphaFoldDB" id="A0A4P6YUC3"/>
<reference evidence="2" key="1">
    <citation type="submission" date="2019-03" db="EMBL/GenBank/DDBJ databases">
        <title>Weissella sp. 26KH-42 Genome sequencing.</title>
        <authorList>
            <person name="Heo J."/>
            <person name="Kim S.-J."/>
            <person name="Kim J.-S."/>
            <person name="Hong S.-B."/>
            <person name="Kwon S.-W."/>
        </authorList>
    </citation>
    <scope>NUCLEOTIDE SEQUENCE [LARGE SCALE GENOMIC DNA]</scope>
    <source>
        <strain evidence="2">26KH-42</strain>
    </source>
</reference>
<keyword evidence="2" id="KW-1185">Reference proteome</keyword>
<gene>
    <name evidence="1" type="ORF">EQG49_07425</name>
</gene>
<dbReference type="KEGG" id="wei:EQG49_07425"/>
<dbReference type="OrthoDB" id="2146180at2"/>
<dbReference type="RefSeq" id="WP_133363380.1">
    <property type="nucleotide sequence ID" value="NZ_CP037940.1"/>
</dbReference>
<evidence type="ECO:0000313" key="1">
    <source>
        <dbReference type="EMBL" id="QBO36303.1"/>
    </source>
</evidence>
<sequence>MDNGVIPQTMAEVNDQVAMLKGRGHEMPVEEVIRETIKRGLQEMFDEKLDGNYYSIQWTADNFDVFSLGHEFEGSIVPNGESFVADFIANAATTWDYLDDQAQKLVGR</sequence>
<dbReference type="Proteomes" id="UP000292886">
    <property type="component" value="Chromosome"/>
</dbReference>
<accession>A0A4P6YUC3</accession>
<organism evidence="1 2">
    <name type="scientific">Periweissella cryptocerci</name>
    <dbReference type="NCBI Taxonomy" id="2506420"/>
    <lineage>
        <taxon>Bacteria</taxon>
        <taxon>Bacillati</taxon>
        <taxon>Bacillota</taxon>
        <taxon>Bacilli</taxon>
        <taxon>Lactobacillales</taxon>
        <taxon>Lactobacillaceae</taxon>
        <taxon>Periweissella</taxon>
    </lineage>
</organism>
<name>A0A4P6YUC3_9LACO</name>
<proteinExistence type="predicted"/>
<protein>
    <submittedName>
        <fullName evidence="1">Uncharacterized protein</fullName>
    </submittedName>
</protein>
<evidence type="ECO:0000313" key="2">
    <source>
        <dbReference type="Proteomes" id="UP000292886"/>
    </source>
</evidence>